<comment type="cofactor">
    <cofactor evidence="1 6">
        <name>heme</name>
        <dbReference type="ChEBI" id="CHEBI:30413"/>
    </cofactor>
</comment>
<evidence type="ECO:0000256" key="7">
    <source>
        <dbReference type="RuleBase" id="RU000461"/>
    </source>
</evidence>
<accession>A0AAV9DRR3</accession>
<dbReference type="GO" id="GO:0005506">
    <property type="term" value="F:iron ion binding"/>
    <property type="evidence" value="ECO:0007669"/>
    <property type="project" value="InterPro"/>
</dbReference>
<dbReference type="InterPro" id="IPR036396">
    <property type="entry name" value="Cyt_P450_sf"/>
</dbReference>
<keyword evidence="8" id="KW-0812">Transmembrane</keyword>
<keyword evidence="4 7" id="KW-0560">Oxidoreductase</keyword>
<evidence type="ECO:0000256" key="8">
    <source>
        <dbReference type="SAM" id="Phobius"/>
    </source>
</evidence>
<dbReference type="GO" id="GO:0016705">
    <property type="term" value="F:oxidoreductase activity, acting on paired donors, with incorporation or reduction of molecular oxygen"/>
    <property type="evidence" value="ECO:0007669"/>
    <property type="project" value="InterPro"/>
</dbReference>
<keyword evidence="7" id="KW-0503">Monooxygenase</keyword>
<dbReference type="SUPFAM" id="SSF48264">
    <property type="entry name" value="Cytochrome P450"/>
    <property type="match status" value="1"/>
</dbReference>
<name>A0AAV9DRR3_ACOCL</name>
<evidence type="ECO:0000313" key="10">
    <source>
        <dbReference type="Proteomes" id="UP001180020"/>
    </source>
</evidence>
<dbReference type="GO" id="GO:0020037">
    <property type="term" value="F:heme binding"/>
    <property type="evidence" value="ECO:0007669"/>
    <property type="project" value="InterPro"/>
</dbReference>
<dbReference type="Gene3D" id="1.10.630.10">
    <property type="entry name" value="Cytochrome P450"/>
    <property type="match status" value="1"/>
</dbReference>
<evidence type="ECO:0000313" key="9">
    <source>
        <dbReference type="EMBL" id="KAK1303644.1"/>
    </source>
</evidence>
<dbReference type="GO" id="GO:0004497">
    <property type="term" value="F:monooxygenase activity"/>
    <property type="evidence" value="ECO:0007669"/>
    <property type="project" value="UniProtKB-KW"/>
</dbReference>
<dbReference type="FunFam" id="1.10.630.10:FF:000022">
    <property type="entry name" value="Taxadiene 5-alpha hydroxylase"/>
    <property type="match status" value="1"/>
</dbReference>
<evidence type="ECO:0000256" key="4">
    <source>
        <dbReference type="ARBA" id="ARBA00023002"/>
    </source>
</evidence>
<proteinExistence type="inferred from homology"/>
<evidence type="ECO:0000256" key="6">
    <source>
        <dbReference type="PIRSR" id="PIRSR602401-1"/>
    </source>
</evidence>
<keyword evidence="5 6" id="KW-0408">Iron</keyword>
<evidence type="ECO:0000256" key="3">
    <source>
        <dbReference type="ARBA" id="ARBA00022723"/>
    </source>
</evidence>
<dbReference type="Proteomes" id="UP001180020">
    <property type="component" value="Unassembled WGS sequence"/>
</dbReference>
<protein>
    <recommendedName>
        <fullName evidence="11">Cytochrome P450</fullName>
    </recommendedName>
</protein>
<keyword evidence="8" id="KW-1133">Transmembrane helix</keyword>
<dbReference type="InterPro" id="IPR002401">
    <property type="entry name" value="Cyt_P450_E_grp-I"/>
</dbReference>
<dbReference type="EMBL" id="JAUJYO010000011">
    <property type="protein sequence ID" value="KAK1303644.1"/>
    <property type="molecule type" value="Genomic_DNA"/>
</dbReference>
<feature type="binding site" description="axial binding residue" evidence="6">
    <location>
        <position position="438"/>
    </location>
    <ligand>
        <name>heme</name>
        <dbReference type="ChEBI" id="CHEBI:30413"/>
    </ligand>
    <ligandPart>
        <name>Fe</name>
        <dbReference type="ChEBI" id="CHEBI:18248"/>
    </ligandPart>
</feature>
<dbReference type="AlphaFoldDB" id="A0AAV9DRR3"/>
<dbReference type="PANTHER" id="PTHR24286:SF217">
    <property type="entry name" value="OS07G0520300 PROTEIN"/>
    <property type="match status" value="1"/>
</dbReference>
<comment type="caution">
    <text evidence="9">The sequence shown here is derived from an EMBL/GenBank/DDBJ whole genome shotgun (WGS) entry which is preliminary data.</text>
</comment>
<dbReference type="PRINTS" id="PR00385">
    <property type="entry name" value="P450"/>
</dbReference>
<evidence type="ECO:0000256" key="2">
    <source>
        <dbReference type="ARBA" id="ARBA00010617"/>
    </source>
</evidence>
<keyword evidence="8" id="KW-0472">Membrane</keyword>
<dbReference type="Pfam" id="PF00067">
    <property type="entry name" value="p450"/>
    <property type="match status" value="1"/>
</dbReference>
<organism evidence="9 10">
    <name type="scientific">Acorus calamus</name>
    <name type="common">Sweet flag</name>
    <dbReference type="NCBI Taxonomy" id="4465"/>
    <lineage>
        <taxon>Eukaryota</taxon>
        <taxon>Viridiplantae</taxon>
        <taxon>Streptophyta</taxon>
        <taxon>Embryophyta</taxon>
        <taxon>Tracheophyta</taxon>
        <taxon>Spermatophyta</taxon>
        <taxon>Magnoliopsida</taxon>
        <taxon>Liliopsida</taxon>
        <taxon>Acoraceae</taxon>
        <taxon>Acorus</taxon>
    </lineage>
</organism>
<dbReference type="GO" id="GO:0016125">
    <property type="term" value="P:sterol metabolic process"/>
    <property type="evidence" value="ECO:0007669"/>
    <property type="project" value="TreeGrafter"/>
</dbReference>
<evidence type="ECO:0000256" key="1">
    <source>
        <dbReference type="ARBA" id="ARBA00001971"/>
    </source>
</evidence>
<dbReference type="PRINTS" id="PR00463">
    <property type="entry name" value="EP450I"/>
</dbReference>
<gene>
    <name evidence="9" type="ORF">QJS10_CPB11g01304</name>
</gene>
<keyword evidence="10" id="KW-1185">Reference proteome</keyword>
<sequence length="492" mass="55992">METLILFTLLLAPLLPITFILLLILQRENKNNPQKKNLPPGSLGIPYVGQSLGLLNAIRTNTAEEWLKKRIDRHGPVSKLTLLGRPTVFVAGPAANRFVFANEGNALGSHQPSSFTRILGRRNFFELVGEEHKRMRAAVGVFLRPEVLKRYVGKMDEEVREHLELHWKGRSHVKSVTAPIKSQVVPLTKILAFDILSSLIFGLERGDQRSRLLEDFKLLIKGILSVPIDLPFTRFGRSLRACRRTRDTVKEIVRERRSALDRGLIEPNRDVITSLICFDGSERALTEEEIVDNVVFLMVAGHDTSSVLVTFIVRQLAMDPTIYDNVLREQEEITKNKGPGERLTWEDLSRMKYTWRVAMEVLRMVPPLVVNFRKALKDIEYGGYHIPKGWQILWSKSVTYMDENMFPEPKKFDPTRFENPSAIPPYSYVPFGGGARICPGNDFARIEVLVTIHYLVTQFKWKLCGADDSFTRNPAPSPSGDLPIQLEQKIIV</sequence>
<keyword evidence="6 7" id="KW-0349">Heme</keyword>
<dbReference type="PANTHER" id="PTHR24286">
    <property type="entry name" value="CYTOCHROME P450 26"/>
    <property type="match status" value="1"/>
</dbReference>
<comment type="similarity">
    <text evidence="2 7">Belongs to the cytochrome P450 family.</text>
</comment>
<dbReference type="PROSITE" id="PS00086">
    <property type="entry name" value="CYTOCHROME_P450"/>
    <property type="match status" value="1"/>
</dbReference>
<feature type="transmembrane region" description="Helical" evidence="8">
    <location>
        <begin position="6"/>
        <end position="25"/>
    </location>
</feature>
<dbReference type="InterPro" id="IPR017972">
    <property type="entry name" value="Cyt_P450_CS"/>
</dbReference>
<evidence type="ECO:0000256" key="5">
    <source>
        <dbReference type="ARBA" id="ARBA00023004"/>
    </source>
</evidence>
<keyword evidence="3 6" id="KW-0479">Metal-binding</keyword>
<evidence type="ECO:0008006" key="11">
    <source>
        <dbReference type="Google" id="ProtNLM"/>
    </source>
</evidence>
<reference evidence="9" key="2">
    <citation type="submission" date="2023-06" db="EMBL/GenBank/DDBJ databases">
        <authorList>
            <person name="Ma L."/>
            <person name="Liu K.-W."/>
            <person name="Li Z."/>
            <person name="Hsiao Y.-Y."/>
            <person name="Qi Y."/>
            <person name="Fu T."/>
            <person name="Tang G."/>
            <person name="Zhang D."/>
            <person name="Sun W.-H."/>
            <person name="Liu D.-K."/>
            <person name="Li Y."/>
            <person name="Chen G.-Z."/>
            <person name="Liu X.-D."/>
            <person name="Liao X.-Y."/>
            <person name="Jiang Y.-T."/>
            <person name="Yu X."/>
            <person name="Hao Y."/>
            <person name="Huang J."/>
            <person name="Zhao X.-W."/>
            <person name="Ke S."/>
            <person name="Chen Y.-Y."/>
            <person name="Wu W.-L."/>
            <person name="Hsu J.-L."/>
            <person name="Lin Y.-F."/>
            <person name="Huang M.-D."/>
            <person name="Li C.-Y."/>
            <person name="Huang L."/>
            <person name="Wang Z.-W."/>
            <person name="Zhao X."/>
            <person name="Zhong W.-Y."/>
            <person name="Peng D.-H."/>
            <person name="Ahmad S."/>
            <person name="Lan S."/>
            <person name="Zhang J.-S."/>
            <person name="Tsai W.-C."/>
            <person name="Van De Peer Y."/>
            <person name="Liu Z.-J."/>
        </authorList>
    </citation>
    <scope>NUCLEOTIDE SEQUENCE</scope>
    <source>
        <strain evidence="9">CP</strain>
        <tissue evidence="9">Leaves</tissue>
    </source>
</reference>
<dbReference type="CDD" id="cd11043">
    <property type="entry name" value="CYP90-like"/>
    <property type="match status" value="1"/>
</dbReference>
<reference evidence="9" key="1">
    <citation type="journal article" date="2023" name="Nat. Commun.">
        <title>Diploid and tetraploid genomes of Acorus and the evolution of monocots.</title>
        <authorList>
            <person name="Ma L."/>
            <person name="Liu K.W."/>
            <person name="Li Z."/>
            <person name="Hsiao Y.Y."/>
            <person name="Qi Y."/>
            <person name="Fu T."/>
            <person name="Tang G.D."/>
            <person name="Zhang D."/>
            <person name="Sun W.H."/>
            <person name="Liu D.K."/>
            <person name="Li Y."/>
            <person name="Chen G.Z."/>
            <person name="Liu X.D."/>
            <person name="Liao X.Y."/>
            <person name="Jiang Y.T."/>
            <person name="Yu X."/>
            <person name="Hao Y."/>
            <person name="Huang J."/>
            <person name="Zhao X.W."/>
            <person name="Ke S."/>
            <person name="Chen Y.Y."/>
            <person name="Wu W.L."/>
            <person name="Hsu J.L."/>
            <person name="Lin Y.F."/>
            <person name="Huang M.D."/>
            <person name="Li C.Y."/>
            <person name="Huang L."/>
            <person name="Wang Z.W."/>
            <person name="Zhao X."/>
            <person name="Zhong W.Y."/>
            <person name="Peng D.H."/>
            <person name="Ahmad S."/>
            <person name="Lan S."/>
            <person name="Zhang J.S."/>
            <person name="Tsai W.C."/>
            <person name="Van de Peer Y."/>
            <person name="Liu Z.J."/>
        </authorList>
    </citation>
    <scope>NUCLEOTIDE SEQUENCE</scope>
    <source>
        <strain evidence="9">CP</strain>
    </source>
</reference>
<dbReference type="InterPro" id="IPR001128">
    <property type="entry name" value="Cyt_P450"/>
</dbReference>